<feature type="transmembrane region" description="Helical" evidence="7">
    <location>
        <begin position="20"/>
        <end position="41"/>
    </location>
</feature>
<dbReference type="PANTHER" id="PTHR43266">
    <property type="entry name" value="MACROLIDE-EFFLUX PROTEIN"/>
    <property type="match status" value="1"/>
</dbReference>
<keyword evidence="3" id="KW-1003">Cell membrane</keyword>
<comment type="caution">
    <text evidence="9">The sequence shown here is derived from an EMBL/GenBank/DDBJ whole genome shotgun (WGS) entry which is preliminary data.</text>
</comment>
<dbReference type="GO" id="GO:0022857">
    <property type="term" value="F:transmembrane transporter activity"/>
    <property type="evidence" value="ECO:0007669"/>
    <property type="project" value="InterPro"/>
</dbReference>
<dbReference type="Gene3D" id="1.20.1250.20">
    <property type="entry name" value="MFS general substrate transporter like domains"/>
    <property type="match status" value="1"/>
</dbReference>
<gene>
    <name evidence="9" type="ORF">COS54_02250</name>
</gene>
<keyword evidence="5 7" id="KW-1133">Transmembrane helix</keyword>
<dbReference type="PANTHER" id="PTHR43266:SF2">
    <property type="entry name" value="MAJOR FACILITATOR SUPERFAMILY (MFS) PROFILE DOMAIN-CONTAINING PROTEIN"/>
    <property type="match status" value="1"/>
</dbReference>
<feature type="transmembrane region" description="Helical" evidence="7">
    <location>
        <begin position="172"/>
        <end position="190"/>
    </location>
</feature>
<feature type="transmembrane region" description="Helical" evidence="7">
    <location>
        <begin position="256"/>
        <end position="277"/>
    </location>
</feature>
<proteinExistence type="predicted"/>
<feature type="transmembrane region" description="Helical" evidence="7">
    <location>
        <begin position="53"/>
        <end position="73"/>
    </location>
</feature>
<dbReference type="InterPro" id="IPR011701">
    <property type="entry name" value="MFS"/>
</dbReference>
<feature type="transmembrane region" description="Helical" evidence="7">
    <location>
        <begin position="355"/>
        <end position="376"/>
    </location>
</feature>
<reference evidence="10" key="1">
    <citation type="submission" date="2017-09" db="EMBL/GenBank/DDBJ databases">
        <title>Depth-based differentiation of microbial function through sediment-hosted aquifers and enrichment of novel symbionts in the deep terrestrial subsurface.</title>
        <authorList>
            <person name="Probst A.J."/>
            <person name="Ladd B."/>
            <person name="Jarett J.K."/>
            <person name="Geller-Mcgrath D.E."/>
            <person name="Sieber C.M.K."/>
            <person name="Emerson J.B."/>
            <person name="Anantharaman K."/>
            <person name="Thomas B.C."/>
            <person name="Malmstrom R."/>
            <person name="Stieglmeier M."/>
            <person name="Klingl A."/>
            <person name="Woyke T."/>
            <person name="Ryan C.M."/>
            <person name="Banfield J.F."/>
        </authorList>
    </citation>
    <scope>NUCLEOTIDE SEQUENCE [LARGE SCALE GENOMIC DNA]</scope>
</reference>
<feature type="transmembrane region" description="Helical" evidence="7">
    <location>
        <begin position="82"/>
        <end position="99"/>
    </location>
</feature>
<sequence>MKRQEIKEFIKENKNFKLLWISQILSQITINMITFVMATRIYEKTGSTVAVSFLWFFLFLPGFFLGPFSGYFIDRWSLRKTLLVTNFIQGMTIFLFLFIGHKIYLIYPIVFLYSLLNQFYGPAEAAFLPWLVKKEGLKIANSLFVLTSQGALIFGLGVSGILMTLFGKNNPVWISAISLLTAAVAVYFLPKNEPKKIFHKNSFSRFLKETKFGYSFIKNSKIILFPIVLMVFLQIFLTVIAITIPNLSRDILNMSMQHAGPILVVPAGLGALIGVYLMNRFGHENRKSILMKFGFGLALFVLSFIAVALPYLGIYRYWLIVPLMLLFGISIIFITVPNQTLVQENTPPILRGRVYAAWGFFANVLVLPSILFSSTIVDIIGVRPFFILAALFLFTIVLFFDKMEGFILSKEESIFKYFANNHEIK</sequence>
<evidence type="ECO:0000256" key="3">
    <source>
        <dbReference type="ARBA" id="ARBA00022475"/>
    </source>
</evidence>
<evidence type="ECO:0000259" key="8">
    <source>
        <dbReference type="PROSITE" id="PS50850"/>
    </source>
</evidence>
<evidence type="ECO:0000256" key="2">
    <source>
        <dbReference type="ARBA" id="ARBA00022448"/>
    </source>
</evidence>
<keyword evidence="2" id="KW-0813">Transport</keyword>
<dbReference type="Proteomes" id="UP000229631">
    <property type="component" value="Unassembled WGS sequence"/>
</dbReference>
<evidence type="ECO:0000313" key="10">
    <source>
        <dbReference type="Proteomes" id="UP000229631"/>
    </source>
</evidence>
<feature type="domain" description="Major facilitator superfamily (MFS) profile" evidence="8">
    <location>
        <begin position="15"/>
        <end position="407"/>
    </location>
</feature>
<evidence type="ECO:0000256" key="4">
    <source>
        <dbReference type="ARBA" id="ARBA00022692"/>
    </source>
</evidence>
<dbReference type="Pfam" id="PF07690">
    <property type="entry name" value="MFS_1"/>
    <property type="match status" value="1"/>
</dbReference>
<evidence type="ECO:0000313" key="9">
    <source>
        <dbReference type="EMBL" id="PIV00818.1"/>
    </source>
</evidence>
<dbReference type="InterPro" id="IPR020846">
    <property type="entry name" value="MFS_dom"/>
</dbReference>
<dbReference type="InterPro" id="IPR036259">
    <property type="entry name" value="MFS_trans_sf"/>
</dbReference>
<protein>
    <recommendedName>
        <fullName evidence="8">Major facilitator superfamily (MFS) profile domain-containing protein</fullName>
    </recommendedName>
</protein>
<evidence type="ECO:0000256" key="5">
    <source>
        <dbReference type="ARBA" id="ARBA00022989"/>
    </source>
</evidence>
<dbReference type="CDD" id="cd06173">
    <property type="entry name" value="MFS_MefA_like"/>
    <property type="match status" value="1"/>
</dbReference>
<dbReference type="PROSITE" id="PS50850">
    <property type="entry name" value="MFS"/>
    <property type="match status" value="1"/>
</dbReference>
<keyword evidence="4 7" id="KW-0812">Transmembrane</keyword>
<feature type="transmembrane region" description="Helical" evidence="7">
    <location>
        <begin position="382"/>
        <end position="400"/>
    </location>
</feature>
<feature type="transmembrane region" description="Helical" evidence="7">
    <location>
        <begin position="105"/>
        <end position="131"/>
    </location>
</feature>
<keyword evidence="6 7" id="KW-0472">Membrane</keyword>
<organism evidence="9 10">
    <name type="scientific">Candidatus Shapirobacteria bacterium CG03_land_8_20_14_0_80_39_12</name>
    <dbReference type="NCBI Taxonomy" id="1974879"/>
    <lineage>
        <taxon>Bacteria</taxon>
        <taxon>Candidatus Shapironibacteriota</taxon>
    </lineage>
</organism>
<feature type="transmembrane region" description="Helical" evidence="7">
    <location>
        <begin position="222"/>
        <end position="244"/>
    </location>
</feature>
<dbReference type="EMBL" id="PEVC01000040">
    <property type="protein sequence ID" value="PIV00818.1"/>
    <property type="molecule type" value="Genomic_DNA"/>
</dbReference>
<feature type="transmembrane region" description="Helical" evidence="7">
    <location>
        <begin position="143"/>
        <end position="166"/>
    </location>
</feature>
<dbReference type="GO" id="GO:0005886">
    <property type="term" value="C:plasma membrane"/>
    <property type="evidence" value="ECO:0007669"/>
    <property type="project" value="UniProtKB-SubCell"/>
</dbReference>
<comment type="subcellular location">
    <subcellularLocation>
        <location evidence="1">Cell membrane</location>
        <topology evidence="1">Multi-pass membrane protein</topology>
    </subcellularLocation>
</comment>
<dbReference type="SUPFAM" id="SSF103473">
    <property type="entry name" value="MFS general substrate transporter"/>
    <property type="match status" value="1"/>
</dbReference>
<feature type="transmembrane region" description="Helical" evidence="7">
    <location>
        <begin position="289"/>
        <end position="309"/>
    </location>
</feature>
<name>A0A2M7BCJ7_9BACT</name>
<feature type="transmembrane region" description="Helical" evidence="7">
    <location>
        <begin position="315"/>
        <end position="334"/>
    </location>
</feature>
<accession>A0A2M7BCJ7</accession>
<evidence type="ECO:0000256" key="1">
    <source>
        <dbReference type="ARBA" id="ARBA00004651"/>
    </source>
</evidence>
<evidence type="ECO:0000256" key="6">
    <source>
        <dbReference type="ARBA" id="ARBA00023136"/>
    </source>
</evidence>
<evidence type="ECO:0000256" key="7">
    <source>
        <dbReference type="SAM" id="Phobius"/>
    </source>
</evidence>
<dbReference type="AlphaFoldDB" id="A0A2M7BCJ7"/>